<dbReference type="Gene3D" id="3.60.21.10">
    <property type="match status" value="1"/>
</dbReference>
<proteinExistence type="predicted"/>
<comment type="caution">
    <text evidence="2">The sequence shown here is derived from an EMBL/GenBank/DDBJ whole genome shotgun (WGS) entry which is preliminary data.</text>
</comment>
<sequence>MNLLFAGDLHIADKAPSGRVDDYMETMLGKLESITALCKKHKVEHAFFTGDIYHVKQPNRVSHGLVQRLIGAFKAFPCPVYVVPGNHDYGPEGIDSLPRQPLGTLEKAGAIELLMEMKGFGVKDGNPEFWIVPRPYNAVAEGVHTGVTDPSYYALTEEEHEKIRGQKAPVIGLAHGSLVAPGDSRQYPTVDVSQIPGLEDYNLLVSGHIHESLGVVQVGTTVFANPGSVARTRRDLASYARTIEVLLVGVDKDGVSVEEVPLPDVLPALEVFGRRSPDDTVELEGVDADEISNFVELLGQGIRADQMSIPELLAELGDLEPKVKAEVQRHLEEAS</sequence>
<protein>
    <recommendedName>
        <fullName evidence="1">Calcineurin-like phosphoesterase domain-containing protein</fullName>
    </recommendedName>
</protein>
<dbReference type="InterPro" id="IPR029052">
    <property type="entry name" value="Metallo-depent_PP-like"/>
</dbReference>
<reference evidence="2" key="1">
    <citation type="journal article" date="2015" name="Nature">
        <title>Complex archaea that bridge the gap between prokaryotes and eukaryotes.</title>
        <authorList>
            <person name="Spang A."/>
            <person name="Saw J.H."/>
            <person name="Jorgensen S.L."/>
            <person name="Zaremba-Niedzwiedzka K."/>
            <person name="Martijn J."/>
            <person name="Lind A.E."/>
            <person name="van Eijk R."/>
            <person name="Schleper C."/>
            <person name="Guy L."/>
            <person name="Ettema T.J."/>
        </authorList>
    </citation>
    <scope>NUCLEOTIDE SEQUENCE</scope>
</reference>
<gene>
    <name evidence="2" type="ORF">LCGC14_0288810</name>
</gene>
<dbReference type="PANTHER" id="PTHR30337">
    <property type="entry name" value="COMPONENT OF ATP-DEPENDENT DSDNA EXONUCLEASE"/>
    <property type="match status" value="1"/>
</dbReference>
<feature type="domain" description="Calcineurin-like phosphoesterase" evidence="1">
    <location>
        <begin position="1"/>
        <end position="211"/>
    </location>
</feature>
<name>A0A0F9TYP2_9ZZZZ</name>
<dbReference type="AlphaFoldDB" id="A0A0F9TYP2"/>
<organism evidence="2">
    <name type="scientific">marine sediment metagenome</name>
    <dbReference type="NCBI Taxonomy" id="412755"/>
    <lineage>
        <taxon>unclassified sequences</taxon>
        <taxon>metagenomes</taxon>
        <taxon>ecological metagenomes</taxon>
    </lineage>
</organism>
<dbReference type="SUPFAM" id="SSF56300">
    <property type="entry name" value="Metallo-dependent phosphatases"/>
    <property type="match status" value="1"/>
</dbReference>
<dbReference type="InterPro" id="IPR050535">
    <property type="entry name" value="DNA_Repair-Maintenance_Comp"/>
</dbReference>
<dbReference type="EMBL" id="LAZR01000171">
    <property type="protein sequence ID" value="KKN84419.1"/>
    <property type="molecule type" value="Genomic_DNA"/>
</dbReference>
<dbReference type="Pfam" id="PF00149">
    <property type="entry name" value="Metallophos"/>
    <property type="match status" value="1"/>
</dbReference>
<evidence type="ECO:0000259" key="1">
    <source>
        <dbReference type="Pfam" id="PF00149"/>
    </source>
</evidence>
<evidence type="ECO:0000313" key="2">
    <source>
        <dbReference type="EMBL" id="KKN84419.1"/>
    </source>
</evidence>
<accession>A0A0F9TYP2</accession>
<dbReference type="InterPro" id="IPR004843">
    <property type="entry name" value="Calcineurin-like_PHP"/>
</dbReference>